<evidence type="ECO:0000313" key="2">
    <source>
        <dbReference type="Proteomes" id="UP000028931"/>
    </source>
</evidence>
<accession>A0A077FAZ2</accession>
<reference evidence="1 2" key="1">
    <citation type="submission" date="2014-07" db="EMBL/GenBank/DDBJ databases">
        <authorList>
            <person name="Lee K."/>
            <person name="Lim J.Y."/>
            <person name="Hwang I."/>
        </authorList>
    </citation>
    <scope>NUCLEOTIDE SEQUENCE [LARGE SCALE GENOMIC DNA]</scope>
    <source>
        <strain evidence="1 2">KL28</strain>
    </source>
</reference>
<dbReference type="HOGENOM" id="CLU_1141838_0_0_6"/>
<organism evidence="1 2">
    <name type="scientific">Pseudomonas alkylphenolica</name>
    <dbReference type="NCBI Taxonomy" id="237609"/>
    <lineage>
        <taxon>Bacteria</taxon>
        <taxon>Pseudomonadati</taxon>
        <taxon>Pseudomonadota</taxon>
        <taxon>Gammaproteobacteria</taxon>
        <taxon>Pseudomonadales</taxon>
        <taxon>Pseudomonadaceae</taxon>
        <taxon>Pseudomonas</taxon>
    </lineage>
</organism>
<dbReference type="KEGG" id="palk:PSAKL28_25110"/>
<dbReference type="InterPro" id="IPR039261">
    <property type="entry name" value="FNR_nucleotide-bd"/>
</dbReference>
<protein>
    <submittedName>
        <fullName evidence="1">2-polyprenylphenol hydroxylase-like oxidoreductase</fullName>
    </submittedName>
</protein>
<dbReference type="Proteomes" id="UP000028931">
    <property type="component" value="Chromosome"/>
</dbReference>
<dbReference type="SUPFAM" id="SSF52343">
    <property type="entry name" value="Ferredoxin reductase-like, C-terminal NADP-linked domain"/>
    <property type="match status" value="1"/>
</dbReference>
<sequence length="248" mass="28047">MGDATAEDHMVRKEVGRVRLLQQLPGRGAIQCLRLALPYREQTAVMPGQYCLLSSHERIQPCSYVSVPGRSREFLVVTSRATPLEVDGEWLSYSGPIGSGWPVPLLGRRLLAITRGYGFLPLLCVLDEISCWLPWVEIHLLYDAASLTYLPEEYRHRLAAMKVFSRTLYPFGSQAELKNYVVTLKPDMVYCCAPSQLAFQLARRCIEQGVCAQRIWIRADHVGVSADRPVSPWDGPVHRFDRVLAARY</sequence>
<gene>
    <name evidence="1" type="ORF">PSAKL28_25110</name>
</gene>
<dbReference type="AlphaFoldDB" id="A0A077FAZ2"/>
<proteinExistence type="predicted"/>
<name>A0A077FAZ2_9PSED</name>
<dbReference type="eggNOG" id="COG0543">
    <property type="taxonomic scope" value="Bacteria"/>
</dbReference>
<evidence type="ECO:0000313" key="1">
    <source>
        <dbReference type="EMBL" id="AIL61715.1"/>
    </source>
</evidence>
<dbReference type="EMBL" id="CP009048">
    <property type="protein sequence ID" value="AIL61715.1"/>
    <property type="molecule type" value="Genomic_DNA"/>
</dbReference>